<dbReference type="AlphaFoldDB" id="D6E6S1"/>
<dbReference type="GeneID" id="78361108"/>
<sequence>MLESLCGELFPKVFPIFLCDRGSEFSDPERIEHSRNAKPRAKVYFCDPLQSQQKPKCEKNHVEIRKVLPKGESDFDALSKPDMAVLMSHVNSYGREALGWAAPYDLAQLTLPTNLLDGLSIGRIPAEEVTLKPYLLSHAIAGK</sequence>
<keyword evidence="2" id="KW-1185">Reference proteome</keyword>
<gene>
    <name evidence="1" type="ORF">GPA_03790</name>
</gene>
<evidence type="ECO:0008006" key="3">
    <source>
        <dbReference type="Google" id="ProtNLM"/>
    </source>
</evidence>
<proteinExistence type="predicted"/>
<reference evidence="1 2" key="1">
    <citation type="submission" date="2010-03" db="EMBL/GenBank/DDBJ databases">
        <title>The genome sequence of Gordonibacter pamelaeae 7-10-1-bT.</title>
        <authorList>
            <consortium name="metaHIT consortium -- http://www.metahit.eu/"/>
            <person name="Pajon A."/>
            <person name="Turner K."/>
            <person name="Parkhill J."/>
            <person name="Timmis K."/>
            <person name="Oxley A."/>
            <person name="Wurdemann D."/>
        </authorList>
    </citation>
    <scope>NUCLEOTIDE SEQUENCE [LARGE SCALE GENOMIC DNA]</scope>
    <source>
        <strain evidence="2">7-10-1-b</strain>
    </source>
</reference>
<dbReference type="EMBL" id="FP929047">
    <property type="protein sequence ID" value="CBL03418.1"/>
    <property type="molecule type" value="Genomic_DNA"/>
</dbReference>
<evidence type="ECO:0000313" key="2">
    <source>
        <dbReference type="Proteomes" id="UP000008805"/>
    </source>
</evidence>
<dbReference type="HOGENOM" id="CLU_162728_0_0_11"/>
<reference evidence="1 2" key="2">
    <citation type="submission" date="2010-03" db="EMBL/GenBank/DDBJ databases">
        <authorList>
            <person name="Pajon A."/>
        </authorList>
    </citation>
    <scope>NUCLEOTIDE SEQUENCE [LARGE SCALE GENOMIC DNA]</scope>
    <source>
        <strain evidence="2">7-10-1-b</strain>
    </source>
</reference>
<dbReference type="RefSeq" id="WP_015538768.1">
    <property type="nucleotide sequence ID" value="NC_021021.1"/>
</dbReference>
<organism evidence="1 2">
    <name type="scientific">Gordonibacter pamelaeae 7-10-1-b</name>
    <dbReference type="NCBI Taxonomy" id="657308"/>
    <lineage>
        <taxon>Bacteria</taxon>
        <taxon>Bacillati</taxon>
        <taxon>Actinomycetota</taxon>
        <taxon>Coriobacteriia</taxon>
        <taxon>Eggerthellales</taxon>
        <taxon>Eggerthellaceae</taxon>
        <taxon>Gordonibacter</taxon>
    </lineage>
</organism>
<protein>
    <recommendedName>
        <fullName evidence="3">Integrase catalytic domain-containing protein</fullName>
    </recommendedName>
</protein>
<accession>D6E6S1</accession>
<dbReference type="KEGG" id="gpa:GPA_03790"/>
<evidence type="ECO:0000313" key="1">
    <source>
        <dbReference type="EMBL" id="CBL03418.1"/>
    </source>
</evidence>
<dbReference type="Proteomes" id="UP000008805">
    <property type="component" value="Chromosome"/>
</dbReference>
<dbReference type="BioCyc" id="GPAM657308:GPA_RS01755-MONOMER"/>
<name>D6E6S1_9ACTN</name>